<sequence length="178" mass="20797">MNGNMYWIAEMVDDNSVDSPFDTRTFFIQCFDFSKEVFKETCGLPFVKRDAWLLPRLSGFGGDRLSLLAQHKNGKIQVWVTNNLSDEVVSWSMYFDVTPDNFRILTGSPTYLVHKTNRIMLWCEEEDVENINIYVNVYEIGEGFVEKQVETGRRRRCDKVYKHSRCFVFVPSLVPVPK</sequence>
<dbReference type="Pfam" id="PF07734">
    <property type="entry name" value="FBA_1"/>
    <property type="match status" value="1"/>
</dbReference>
<dbReference type="NCBIfam" id="TIGR01640">
    <property type="entry name" value="F_box_assoc_1"/>
    <property type="match status" value="1"/>
</dbReference>
<gene>
    <name evidence="2" type="ORF">ERUC_LOCUS15728</name>
</gene>
<evidence type="ECO:0000313" key="3">
    <source>
        <dbReference type="Proteomes" id="UP001642260"/>
    </source>
</evidence>
<feature type="domain" description="F-box associated beta-propeller type 1" evidence="1">
    <location>
        <begin position="1"/>
        <end position="176"/>
    </location>
</feature>
<dbReference type="InterPro" id="IPR017451">
    <property type="entry name" value="F-box-assoc_interact_dom"/>
</dbReference>
<evidence type="ECO:0000313" key="2">
    <source>
        <dbReference type="EMBL" id="CAH8341884.1"/>
    </source>
</evidence>
<accession>A0ABC8JUZ0</accession>
<dbReference type="Proteomes" id="UP001642260">
    <property type="component" value="Unassembled WGS sequence"/>
</dbReference>
<dbReference type="InterPro" id="IPR006527">
    <property type="entry name" value="F-box-assoc_dom_typ1"/>
</dbReference>
<dbReference type="EMBL" id="CAKOAT010147376">
    <property type="protein sequence ID" value="CAH8341884.1"/>
    <property type="molecule type" value="Genomic_DNA"/>
</dbReference>
<name>A0ABC8JUZ0_ERUVS</name>
<comment type="caution">
    <text evidence="2">The sequence shown here is derived from an EMBL/GenBank/DDBJ whole genome shotgun (WGS) entry which is preliminary data.</text>
</comment>
<reference evidence="2 3" key="1">
    <citation type="submission" date="2022-03" db="EMBL/GenBank/DDBJ databases">
        <authorList>
            <person name="Macdonald S."/>
            <person name="Ahmed S."/>
            <person name="Newling K."/>
        </authorList>
    </citation>
    <scope>NUCLEOTIDE SEQUENCE [LARGE SCALE GENOMIC DNA]</scope>
</reference>
<organism evidence="2 3">
    <name type="scientific">Eruca vesicaria subsp. sativa</name>
    <name type="common">Garden rocket</name>
    <name type="synonym">Eruca sativa</name>
    <dbReference type="NCBI Taxonomy" id="29727"/>
    <lineage>
        <taxon>Eukaryota</taxon>
        <taxon>Viridiplantae</taxon>
        <taxon>Streptophyta</taxon>
        <taxon>Embryophyta</taxon>
        <taxon>Tracheophyta</taxon>
        <taxon>Spermatophyta</taxon>
        <taxon>Magnoliopsida</taxon>
        <taxon>eudicotyledons</taxon>
        <taxon>Gunneridae</taxon>
        <taxon>Pentapetalae</taxon>
        <taxon>rosids</taxon>
        <taxon>malvids</taxon>
        <taxon>Brassicales</taxon>
        <taxon>Brassicaceae</taxon>
        <taxon>Brassiceae</taxon>
        <taxon>Eruca</taxon>
    </lineage>
</organism>
<keyword evidence="3" id="KW-1185">Reference proteome</keyword>
<protein>
    <recommendedName>
        <fullName evidence="1">F-box associated beta-propeller type 1 domain-containing protein</fullName>
    </recommendedName>
</protein>
<dbReference type="AlphaFoldDB" id="A0ABC8JUZ0"/>
<proteinExistence type="predicted"/>
<evidence type="ECO:0000259" key="1">
    <source>
        <dbReference type="Pfam" id="PF07734"/>
    </source>
</evidence>